<evidence type="ECO:0000256" key="1">
    <source>
        <dbReference type="SAM" id="MobiDB-lite"/>
    </source>
</evidence>
<feature type="compositionally biased region" description="Polar residues" evidence="1">
    <location>
        <begin position="214"/>
        <end position="227"/>
    </location>
</feature>
<dbReference type="GO" id="GO:0006310">
    <property type="term" value="P:DNA recombination"/>
    <property type="evidence" value="ECO:0007669"/>
    <property type="project" value="InterPro"/>
</dbReference>
<dbReference type="Pfam" id="PF03837">
    <property type="entry name" value="RecT"/>
    <property type="match status" value="1"/>
</dbReference>
<dbReference type="RefSeq" id="WP_052138127.1">
    <property type="nucleotide sequence ID" value="NZ_CP009896.1"/>
</dbReference>
<feature type="region of interest" description="Disordered" evidence="1">
    <location>
        <begin position="212"/>
        <end position="246"/>
    </location>
</feature>
<dbReference type="GO" id="GO:0003677">
    <property type="term" value="F:DNA binding"/>
    <property type="evidence" value="ECO:0007669"/>
    <property type="project" value="InterPro"/>
</dbReference>
<dbReference type="GeneID" id="96612512"/>
<dbReference type="Proteomes" id="UP000030300">
    <property type="component" value="Chromosome"/>
</dbReference>
<dbReference type="STRING" id="2045.KR76_01780"/>
<organism evidence="2 3">
    <name type="scientific">Nocardioides simplex</name>
    <name type="common">Arthrobacter simplex</name>
    <dbReference type="NCBI Taxonomy" id="2045"/>
    <lineage>
        <taxon>Bacteria</taxon>
        <taxon>Bacillati</taxon>
        <taxon>Actinomycetota</taxon>
        <taxon>Actinomycetes</taxon>
        <taxon>Propionibacteriales</taxon>
        <taxon>Nocardioidaceae</taxon>
        <taxon>Pimelobacter</taxon>
    </lineage>
</organism>
<reference evidence="2 3" key="1">
    <citation type="journal article" date="2015" name="Genome Announc.">
        <title>Complete Genome Sequence of Steroid-Transforming Nocardioides simplex VKM Ac-2033D.</title>
        <authorList>
            <person name="Shtratnikova V.Y."/>
            <person name="Schelkunov M.I."/>
            <person name="Pekov Y.A."/>
            <person name="Fokina V.V."/>
            <person name="Logacheva M.D."/>
            <person name="Sokolov S.L."/>
            <person name="Bragin E.Y."/>
            <person name="Ashapkin V.V."/>
            <person name="Donova M.V."/>
        </authorList>
    </citation>
    <scope>NUCLEOTIDE SEQUENCE [LARGE SCALE GENOMIC DNA]</scope>
    <source>
        <strain evidence="2 3">VKM Ac-2033D</strain>
    </source>
</reference>
<evidence type="ECO:0000313" key="3">
    <source>
        <dbReference type="Proteomes" id="UP000030300"/>
    </source>
</evidence>
<evidence type="ECO:0000313" key="2">
    <source>
        <dbReference type="EMBL" id="AJR18027.1"/>
    </source>
</evidence>
<gene>
    <name evidence="2" type="ORF">KR76_01780</name>
</gene>
<name>A0A0C5XKK1_NOCSI</name>
<accession>A0A0C5XKK1</accession>
<dbReference type="OrthoDB" id="3191611at2"/>
<dbReference type="AlphaFoldDB" id="A0A0C5XKK1"/>
<dbReference type="NCBIfam" id="TIGR01913">
    <property type="entry name" value="bet_lambda"/>
    <property type="match status" value="1"/>
</dbReference>
<dbReference type="InterPro" id="IPR010183">
    <property type="entry name" value="Phage_lambda_Bet"/>
</dbReference>
<keyword evidence="3" id="KW-1185">Reference proteome</keyword>
<proteinExistence type="predicted"/>
<sequence length="329" mass="35801">MSTTDLATTQTGSGLVLQADQDRWTPQQLAALRQIGIENAPEGDLAVFMHVAQRTGLDPFARQIHMIGRKASVWDPETRQTRYETRYTIQTGIDGYRVTATRAANAAGDVLEYEDTQWCGPDGQWVDAWVDPINPPAAARVVVVKNGRRYAGTAMYAEYVQTYVDRQTKEMKPNSMWAKMPAGQLAKCAEALALRRAYPHDLAALYTDDEMGQADNQPTAPQPSSSGLAGARARQRAEQDAAAPLEPSSALAAEMFRLFDELGIDTEARLEYVGDAVGREISNPATVTVGDATKVVAVLRSRLEEPFPDTVDAETVPEGVNAETGEVQG</sequence>
<dbReference type="HOGENOM" id="CLU_073609_0_0_11"/>
<protein>
    <submittedName>
        <fullName evidence="2">Uncharacterized protein</fullName>
    </submittedName>
</protein>
<dbReference type="KEGG" id="psim:KR76_01780"/>
<dbReference type="EMBL" id="CP009896">
    <property type="protein sequence ID" value="AJR18027.1"/>
    <property type="molecule type" value="Genomic_DNA"/>
</dbReference>
<feature type="region of interest" description="Disordered" evidence="1">
    <location>
        <begin position="309"/>
        <end position="329"/>
    </location>
</feature>
<dbReference type="InterPro" id="IPR018330">
    <property type="entry name" value="RecT_fam"/>
</dbReference>